<dbReference type="PROSITE" id="PS50011">
    <property type="entry name" value="PROTEIN_KINASE_DOM"/>
    <property type="match status" value="1"/>
</dbReference>
<keyword evidence="2" id="KW-0433">Leucine-rich repeat</keyword>
<keyword evidence="13" id="KW-1185">Reference proteome</keyword>
<dbReference type="InterPro" id="IPR000719">
    <property type="entry name" value="Prot_kinase_dom"/>
</dbReference>
<dbReference type="FunFam" id="3.80.10.10:FF:000400">
    <property type="entry name" value="Nuclear pore complex protein NUP107"/>
    <property type="match status" value="1"/>
</dbReference>
<name>A0AAD4J6Q8_PERFH</name>
<dbReference type="Proteomes" id="UP001190926">
    <property type="component" value="Unassembled WGS sequence"/>
</dbReference>
<dbReference type="InterPro" id="IPR013210">
    <property type="entry name" value="LRR_N_plant-typ"/>
</dbReference>
<feature type="compositionally biased region" description="Low complexity" evidence="8">
    <location>
        <begin position="794"/>
        <end position="809"/>
    </location>
</feature>
<dbReference type="SUPFAM" id="SSF56112">
    <property type="entry name" value="Protein kinase-like (PK-like)"/>
    <property type="match status" value="1"/>
</dbReference>
<dbReference type="InterPro" id="IPR051824">
    <property type="entry name" value="LRR_Rcpt-Like_S/T_Kinase"/>
</dbReference>
<dbReference type="SUPFAM" id="SSF52058">
    <property type="entry name" value="L domain-like"/>
    <property type="match status" value="1"/>
</dbReference>
<evidence type="ECO:0000313" key="13">
    <source>
        <dbReference type="Proteomes" id="UP001190926"/>
    </source>
</evidence>
<evidence type="ECO:0000256" key="8">
    <source>
        <dbReference type="SAM" id="MobiDB-lite"/>
    </source>
</evidence>
<dbReference type="Pfam" id="PF00560">
    <property type="entry name" value="LRR_1"/>
    <property type="match status" value="1"/>
</dbReference>
<evidence type="ECO:0000256" key="3">
    <source>
        <dbReference type="ARBA" id="ARBA00022692"/>
    </source>
</evidence>
<keyword evidence="3 9" id="KW-0812">Transmembrane</keyword>
<evidence type="ECO:0000259" key="11">
    <source>
        <dbReference type="PROSITE" id="PS50011"/>
    </source>
</evidence>
<comment type="subcellular location">
    <subcellularLocation>
        <location evidence="1">Membrane</location>
        <topology evidence="1">Single-pass type I membrane protein</topology>
    </subcellularLocation>
</comment>
<evidence type="ECO:0000256" key="6">
    <source>
        <dbReference type="ARBA" id="ARBA00022989"/>
    </source>
</evidence>
<evidence type="ECO:0000256" key="1">
    <source>
        <dbReference type="ARBA" id="ARBA00004479"/>
    </source>
</evidence>
<organism evidence="12 13">
    <name type="scientific">Perilla frutescens var. hirtella</name>
    <name type="common">Perilla citriodora</name>
    <name type="synonym">Perilla setoyensis</name>
    <dbReference type="NCBI Taxonomy" id="608512"/>
    <lineage>
        <taxon>Eukaryota</taxon>
        <taxon>Viridiplantae</taxon>
        <taxon>Streptophyta</taxon>
        <taxon>Embryophyta</taxon>
        <taxon>Tracheophyta</taxon>
        <taxon>Spermatophyta</taxon>
        <taxon>Magnoliopsida</taxon>
        <taxon>eudicotyledons</taxon>
        <taxon>Gunneridae</taxon>
        <taxon>Pentapetalae</taxon>
        <taxon>asterids</taxon>
        <taxon>lamiids</taxon>
        <taxon>Lamiales</taxon>
        <taxon>Lamiaceae</taxon>
        <taxon>Nepetoideae</taxon>
        <taxon>Elsholtzieae</taxon>
        <taxon>Perilla</taxon>
    </lineage>
</organism>
<dbReference type="InterPro" id="IPR001611">
    <property type="entry name" value="Leu-rich_rpt"/>
</dbReference>
<dbReference type="SMART" id="SM00369">
    <property type="entry name" value="LRR_TYP"/>
    <property type="match status" value="5"/>
</dbReference>
<reference evidence="12 13" key="1">
    <citation type="journal article" date="2021" name="Nat. Commun.">
        <title>Incipient diploidization of the medicinal plant Perilla within 10,000 years.</title>
        <authorList>
            <person name="Zhang Y."/>
            <person name="Shen Q."/>
            <person name="Leng L."/>
            <person name="Zhang D."/>
            <person name="Chen S."/>
            <person name="Shi Y."/>
            <person name="Ning Z."/>
            <person name="Chen S."/>
        </authorList>
    </citation>
    <scope>NUCLEOTIDE SEQUENCE [LARGE SCALE GENOMIC DNA]</scope>
    <source>
        <strain evidence="13">cv. PC099</strain>
    </source>
</reference>
<dbReference type="FunFam" id="3.30.200.20:FF:000433">
    <property type="entry name" value="Predicted protein"/>
    <property type="match status" value="1"/>
</dbReference>
<dbReference type="GO" id="GO:0051707">
    <property type="term" value="P:response to other organism"/>
    <property type="evidence" value="ECO:0007669"/>
    <property type="project" value="UniProtKB-ARBA"/>
</dbReference>
<dbReference type="GO" id="GO:0006952">
    <property type="term" value="P:defense response"/>
    <property type="evidence" value="ECO:0007669"/>
    <property type="project" value="UniProtKB-ARBA"/>
</dbReference>
<dbReference type="PRINTS" id="PR00019">
    <property type="entry name" value="LEURICHRPT"/>
</dbReference>
<feature type="region of interest" description="Disordered" evidence="8">
    <location>
        <begin position="794"/>
        <end position="860"/>
    </location>
</feature>
<dbReference type="GO" id="GO:0004672">
    <property type="term" value="F:protein kinase activity"/>
    <property type="evidence" value="ECO:0007669"/>
    <property type="project" value="InterPro"/>
</dbReference>
<protein>
    <recommendedName>
        <fullName evidence="11">Protein kinase domain-containing protein</fullName>
    </recommendedName>
</protein>
<keyword evidence="5" id="KW-0677">Repeat</keyword>
<proteinExistence type="predicted"/>
<dbReference type="Gene3D" id="3.30.200.20">
    <property type="entry name" value="Phosphorylase Kinase, domain 1"/>
    <property type="match status" value="1"/>
</dbReference>
<dbReference type="InterPro" id="IPR032675">
    <property type="entry name" value="LRR_dom_sf"/>
</dbReference>
<dbReference type="GO" id="GO:0016020">
    <property type="term" value="C:membrane"/>
    <property type="evidence" value="ECO:0007669"/>
    <property type="project" value="UniProtKB-SubCell"/>
</dbReference>
<dbReference type="Pfam" id="PF13855">
    <property type="entry name" value="LRR_8"/>
    <property type="match status" value="2"/>
</dbReference>
<accession>A0AAD4J6Q8</accession>
<feature type="signal peptide" evidence="10">
    <location>
        <begin position="1"/>
        <end position="24"/>
    </location>
</feature>
<dbReference type="InterPro" id="IPR003591">
    <property type="entry name" value="Leu-rich_rpt_typical-subtyp"/>
</dbReference>
<evidence type="ECO:0000256" key="2">
    <source>
        <dbReference type="ARBA" id="ARBA00022614"/>
    </source>
</evidence>
<dbReference type="FunFam" id="1.10.510.10:FF:000448">
    <property type="entry name" value="Putative LRR receptor-like serine/threonine-protein kinase"/>
    <property type="match status" value="1"/>
</dbReference>
<feature type="domain" description="Protein kinase" evidence="11">
    <location>
        <begin position="476"/>
        <end position="765"/>
    </location>
</feature>
<dbReference type="Gene3D" id="1.10.510.10">
    <property type="entry name" value="Transferase(Phosphotransferase) domain 1"/>
    <property type="match status" value="1"/>
</dbReference>
<evidence type="ECO:0000256" key="9">
    <source>
        <dbReference type="SAM" id="Phobius"/>
    </source>
</evidence>
<dbReference type="AlphaFoldDB" id="A0AAD4J6Q8"/>
<dbReference type="PANTHER" id="PTHR48006:SF50">
    <property type="entry name" value="OS03G0724300 PROTEIN"/>
    <property type="match status" value="1"/>
</dbReference>
<keyword evidence="6 9" id="KW-1133">Transmembrane helix</keyword>
<dbReference type="Gene3D" id="3.80.10.10">
    <property type="entry name" value="Ribonuclease Inhibitor"/>
    <property type="match status" value="2"/>
</dbReference>
<evidence type="ECO:0000256" key="7">
    <source>
        <dbReference type="ARBA" id="ARBA00023136"/>
    </source>
</evidence>
<dbReference type="EMBL" id="SDAM02000129">
    <property type="protein sequence ID" value="KAH6828245.1"/>
    <property type="molecule type" value="Genomic_DNA"/>
</dbReference>
<dbReference type="InterPro" id="IPR001245">
    <property type="entry name" value="Ser-Thr/Tyr_kinase_cat_dom"/>
</dbReference>
<keyword evidence="4 10" id="KW-0732">Signal</keyword>
<dbReference type="Pfam" id="PF08263">
    <property type="entry name" value="LRRNT_2"/>
    <property type="match status" value="1"/>
</dbReference>
<gene>
    <name evidence="12" type="ORF">C2S53_009948</name>
</gene>
<feature type="chain" id="PRO_5042124689" description="Protein kinase domain-containing protein" evidence="10">
    <location>
        <begin position="25"/>
        <end position="860"/>
    </location>
</feature>
<dbReference type="PANTHER" id="PTHR48006">
    <property type="entry name" value="LEUCINE-RICH REPEAT-CONTAINING PROTEIN DDB_G0281931-RELATED"/>
    <property type="match status" value="1"/>
</dbReference>
<evidence type="ECO:0000256" key="4">
    <source>
        <dbReference type="ARBA" id="ARBA00022729"/>
    </source>
</evidence>
<dbReference type="FunFam" id="3.80.10.10:FF:000383">
    <property type="entry name" value="Leucine-rich repeat receptor protein kinase EMS1"/>
    <property type="match status" value="1"/>
</dbReference>
<dbReference type="Pfam" id="PF07714">
    <property type="entry name" value="PK_Tyr_Ser-Thr"/>
    <property type="match status" value="1"/>
</dbReference>
<dbReference type="InterPro" id="IPR011009">
    <property type="entry name" value="Kinase-like_dom_sf"/>
</dbReference>
<evidence type="ECO:0000256" key="10">
    <source>
        <dbReference type="SAM" id="SignalP"/>
    </source>
</evidence>
<comment type="caution">
    <text evidence="12">The sequence shown here is derived from an EMBL/GenBank/DDBJ whole genome shotgun (WGS) entry which is preliminary data.</text>
</comment>
<sequence length="860" mass="94350">MAADLKIFIFLALILLLYSASAEAASQPVPRLSSEAEWRALLDLRSSLGISGKNWHKKANPCSNWTGIHCQNGHVTVINLSGLRRSNKGKLNPRFAVDSLPTFSFLSRFNSSGFRLPGQIPGWLGRKLSNLRVLDLSSSSISGSIPSSLGSLSRLNSLSLSNNNITGNMPTALENLHSLSLLDLSQNSLTGQIPTEISSLRNLTKLDLSSNYLSGAIPFVITSLSRLKQLNLSKNSLSSSIPAQIGNLSLIQELDLGSNSLSGTLPQELLELTSLKYLDVSRNNLTGVLPNHTASFNVTGAVFNFSDNLFYGNISSSGFGNVSVVDLSSNYFGGEEPNGTRFRLSNNCFSGNQSQRKWDECSKFYKEVGIPFGNDNSSQTPTVPPFVKEETKRKNKLPYVMIGVFGGIGLLLIVLTALLLLLRSCRARSSSQKAKDPSDRAVQVEDVEQPPKFVLDLSSLGEAFTFEQLLVATSNFSSESLIKQGHSGSLFRAELEGREVAVVKQIDMQSTRKESFMSELELFGKASHPRLVPLIGHCLDDENVKFLVYKYMPNGDLSNALYRLTNSEEGLQSLDWITRLKIAIGAAEALSYLHSECTPPVVHRDIQASSILLDDKYEVRLGSFSEVCGSRATINHQNMVARLLWSPQTSGRRRSSSGSSSSSATCAYDVYCFGKVLLELVTGKLGISTMNDEDAKEWLDKNLPFISIYDKEMVTKIVDQSLMIDEDLLEEVWAVAVVAKSCLNPKASRRPSMRHVLKALENPFKVVRDENFSSGRLRTPSSRQSWTAALFGSWHHSSSDNSSRSNRSSQTNKEIIGGLRQSERVGSRGSGTNDHSSSHKRSSSDVFPEPVEMQDVESAN</sequence>
<keyword evidence="7 9" id="KW-0472">Membrane</keyword>
<dbReference type="GO" id="GO:0005524">
    <property type="term" value="F:ATP binding"/>
    <property type="evidence" value="ECO:0007669"/>
    <property type="project" value="InterPro"/>
</dbReference>
<evidence type="ECO:0000313" key="12">
    <source>
        <dbReference type="EMBL" id="KAH6828245.1"/>
    </source>
</evidence>
<evidence type="ECO:0000256" key="5">
    <source>
        <dbReference type="ARBA" id="ARBA00022737"/>
    </source>
</evidence>
<feature type="transmembrane region" description="Helical" evidence="9">
    <location>
        <begin position="399"/>
        <end position="422"/>
    </location>
</feature>